<keyword evidence="2" id="KW-1003">Cell membrane</keyword>
<evidence type="ECO:0000256" key="4">
    <source>
        <dbReference type="ARBA" id="ARBA00022989"/>
    </source>
</evidence>
<feature type="transmembrane region" description="Helical" evidence="6">
    <location>
        <begin position="46"/>
        <end position="68"/>
    </location>
</feature>
<feature type="transmembrane region" description="Helical" evidence="6">
    <location>
        <begin position="146"/>
        <end position="173"/>
    </location>
</feature>
<evidence type="ECO:0000256" key="5">
    <source>
        <dbReference type="ARBA" id="ARBA00023136"/>
    </source>
</evidence>
<evidence type="ECO:0000313" key="7">
    <source>
        <dbReference type="EMBL" id="KAJ01848.1"/>
    </source>
</evidence>
<organism evidence="7 8">
    <name type="scientific">Sulfitobacter mediterraneus</name>
    <dbReference type="NCBI Taxonomy" id="83219"/>
    <lineage>
        <taxon>Bacteria</taxon>
        <taxon>Pseudomonadati</taxon>
        <taxon>Pseudomonadota</taxon>
        <taxon>Alphaproteobacteria</taxon>
        <taxon>Rhodobacterales</taxon>
        <taxon>Roseobacteraceae</taxon>
        <taxon>Sulfitobacter</taxon>
    </lineage>
</organism>
<dbReference type="Pfam" id="PF01810">
    <property type="entry name" value="LysE"/>
    <property type="match status" value="1"/>
</dbReference>
<feature type="transmembrane region" description="Helical" evidence="6">
    <location>
        <begin position="75"/>
        <end position="93"/>
    </location>
</feature>
<evidence type="ECO:0000256" key="3">
    <source>
        <dbReference type="ARBA" id="ARBA00022692"/>
    </source>
</evidence>
<dbReference type="eggNOG" id="COG1280">
    <property type="taxonomic scope" value="Bacteria"/>
</dbReference>
<dbReference type="GO" id="GO:0015171">
    <property type="term" value="F:amino acid transmembrane transporter activity"/>
    <property type="evidence" value="ECO:0007669"/>
    <property type="project" value="TreeGrafter"/>
</dbReference>
<keyword evidence="4 6" id="KW-1133">Transmembrane helix</keyword>
<comment type="caution">
    <text evidence="7">The sequence shown here is derived from an EMBL/GenBank/DDBJ whole genome shotgun (WGS) entry which is preliminary data.</text>
</comment>
<comment type="subcellular location">
    <subcellularLocation>
        <location evidence="1">Cell membrane</location>
        <topology evidence="1">Multi-pass membrane protein</topology>
    </subcellularLocation>
</comment>
<evidence type="ECO:0000256" key="1">
    <source>
        <dbReference type="ARBA" id="ARBA00004651"/>
    </source>
</evidence>
<keyword evidence="8" id="KW-1185">Reference proteome</keyword>
<reference evidence="7 8" key="1">
    <citation type="journal article" date="2014" name="Genome Announc.">
        <title>Draft Genome Sequences of Two Isolates of the Roseobacter Group, Sulfitobacter sp. Strains 3SOLIMAR09 and 1FIGIMAR09, from Harbors of Mallorca Island (Mediterranean Sea).</title>
        <authorList>
            <person name="Mas-Llado M."/>
            <person name="Pina-Villalonga J.M."/>
            <person name="Brunet-Galmes I."/>
            <person name="Nogales B."/>
            <person name="Bosch R."/>
        </authorList>
    </citation>
    <scope>NUCLEOTIDE SEQUENCE [LARGE SCALE GENOMIC DNA]</scope>
    <source>
        <strain evidence="7 8">1FIGIMAR09</strain>
    </source>
</reference>
<protein>
    <submittedName>
        <fullName evidence="7">Amino acid transporter</fullName>
    </submittedName>
</protein>
<proteinExistence type="predicted"/>
<accession>A0A061SQD0</accession>
<feature type="transmembrane region" description="Helical" evidence="6">
    <location>
        <begin position="113"/>
        <end position="134"/>
    </location>
</feature>
<keyword evidence="5 6" id="KW-0472">Membrane</keyword>
<dbReference type="Proteomes" id="UP000027337">
    <property type="component" value="Unassembled WGS sequence"/>
</dbReference>
<dbReference type="PANTHER" id="PTHR30086:SF20">
    <property type="entry name" value="ARGININE EXPORTER PROTEIN ARGO-RELATED"/>
    <property type="match status" value="1"/>
</dbReference>
<dbReference type="GO" id="GO:0005886">
    <property type="term" value="C:plasma membrane"/>
    <property type="evidence" value="ECO:0007669"/>
    <property type="project" value="UniProtKB-SubCell"/>
</dbReference>
<dbReference type="RefSeq" id="WP_037910816.1">
    <property type="nucleotide sequence ID" value="NZ_JEMU01000018.1"/>
</dbReference>
<dbReference type="EMBL" id="JEMU01000018">
    <property type="protein sequence ID" value="KAJ01848.1"/>
    <property type="molecule type" value="Genomic_DNA"/>
</dbReference>
<feature type="transmembrane region" description="Helical" evidence="6">
    <location>
        <begin position="188"/>
        <end position="206"/>
    </location>
</feature>
<dbReference type="PANTHER" id="PTHR30086">
    <property type="entry name" value="ARGININE EXPORTER PROTEIN ARGO"/>
    <property type="match status" value="1"/>
</dbReference>
<evidence type="ECO:0000256" key="6">
    <source>
        <dbReference type="SAM" id="Phobius"/>
    </source>
</evidence>
<evidence type="ECO:0000313" key="8">
    <source>
        <dbReference type="Proteomes" id="UP000027337"/>
    </source>
</evidence>
<name>A0A061SQD0_9RHOB</name>
<gene>
    <name evidence="7" type="ORF">PM02_17130</name>
</gene>
<dbReference type="PIRSF" id="PIRSF006324">
    <property type="entry name" value="LeuE"/>
    <property type="match status" value="1"/>
</dbReference>
<dbReference type="InterPro" id="IPR001123">
    <property type="entry name" value="LeuE-type"/>
</dbReference>
<sequence>MIDFQTLLLFSAASLALAVTPGPDMILVAARSAAQGRTAGLVTQFGVSAGSAFHAIILALGLSQLFLAIPYAYDLVRYLGAAYLIFLAWQAFAARGGSAPQSPSNHRMSLLVIFRQGFLSNVLNPKVALFYLALFPQFLAPERGAIAVQILVLACVFLIIDFAVHGVVIWLAGGMKSLAARGRRYSNWPRYFLGMVFGGLAARLIFDGQR</sequence>
<evidence type="ECO:0000256" key="2">
    <source>
        <dbReference type="ARBA" id="ARBA00022475"/>
    </source>
</evidence>
<keyword evidence="3 6" id="KW-0812">Transmembrane</keyword>
<dbReference type="AlphaFoldDB" id="A0A061SQD0"/>